<reference evidence="4" key="1">
    <citation type="journal article" date="2019" name="Int. J. Syst. Evol. Microbiol.">
        <title>The Global Catalogue of Microorganisms (GCM) 10K type strain sequencing project: providing services to taxonomists for standard genome sequencing and annotation.</title>
        <authorList>
            <consortium name="The Broad Institute Genomics Platform"/>
            <consortium name="The Broad Institute Genome Sequencing Center for Infectious Disease"/>
            <person name="Wu L."/>
            <person name="Ma J."/>
        </authorList>
    </citation>
    <scope>NUCLEOTIDE SEQUENCE [LARGE SCALE GENOMIC DNA]</scope>
    <source>
        <strain evidence="4">JCM 17986</strain>
    </source>
</reference>
<dbReference type="PRINTS" id="PR00080">
    <property type="entry name" value="SDRFAMILY"/>
</dbReference>
<dbReference type="Pfam" id="PF13561">
    <property type="entry name" value="adh_short_C2"/>
    <property type="match status" value="1"/>
</dbReference>
<dbReference type="CDD" id="cd05233">
    <property type="entry name" value="SDR_c"/>
    <property type="match status" value="1"/>
</dbReference>
<dbReference type="Gene3D" id="3.40.50.720">
    <property type="entry name" value="NAD(P)-binding Rossmann-like Domain"/>
    <property type="match status" value="1"/>
</dbReference>
<dbReference type="EMBL" id="BAABHS010000020">
    <property type="protein sequence ID" value="GAA4978757.1"/>
    <property type="molecule type" value="Genomic_DNA"/>
</dbReference>
<organism evidence="3 4">
    <name type="scientific">Yinghuangia aomiensis</name>
    <dbReference type="NCBI Taxonomy" id="676205"/>
    <lineage>
        <taxon>Bacteria</taxon>
        <taxon>Bacillati</taxon>
        <taxon>Actinomycetota</taxon>
        <taxon>Actinomycetes</taxon>
        <taxon>Kitasatosporales</taxon>
        <taxon>Streptomycetaceae</taxon>
        <taxon>Yinghuangia</taxon>
    </lineage>
</organism>
<dbReference type="SUPFAM" id="SSF51735">
    <property type="entry name" value="NAD(P)-binding Rossmann-fold domains"/>
    <property type="match status" value="1"/>
</dbReference>
<dbReference type="InterPro" id="IPR057326">
    <property type="entry name" value="KR_dom"/>
</dbReference>
<evidence type="ECO:0000259" key="2">
    <source>
        <dbReference type="SMART" id="SM00822"/>
    </source>
</evidence>
<dbReference type="NCBIfam" id="NF005559">
    <property type="entry name" value="PRK07231.1"/>
    <property type="match status" value="1"/>
</dbReference>
<accession>A0ABP9HUM4</accession>
<evidence type="ECO:0000313" key="3">
    <source>
        <dbReference type="EMBL" id="GAA4978757.1"/>
    </source>
</evidence>
<dbReference type="SMART" id="SM00822">
    <property type="entry name" value="PKS_KR"/>
    <property type="match status" value="1"/>
</dbReference>
<sequence length="265" mass="26774">MTAFQSRRRWAGKTALVTGAGGGIGRATALRLAEEGAAVAIVDVNRRAAEAVRKEVETAGGTAAVFVADVSVDADCAGTVAACEAAFGRIDVLVNNAALLEPGGAVDGLSEADWDRVIGVSLKGVFLMSRHVIPRLRAAGGGAIVNVASVHAFATMPKTAAYAAAKGGVVALTRQMALDFAADRIRVVAVAPGAVDTDMLRGGGSASDEDLVRAGFPMDGRSIGRVGEPSEIAEVILFAASEQASFVTGSTIAADGGLLARLVQA</sequence>
<dbReference type="PROSITE" id="PS00061">
    <property type="entry name" value="ADH_SHORT"/>
    <property type="match status" value="1"/>
</dbReference>
<evidence type="ECO:0000256" key="1">
    <source>
        <dbReference type="ARBA" id="ARBA00006484"/>
    </source>
</evidence>
<comment type="caution">
    <text evidence="3">The sequence shown here is derived from an EMBL/GenBank/DDBJ whole genome shotgun (WGS) entry which is preliminary data.</text>
</comment>
<dbReference type="RefSeq" id="WP_345678254.1">
    <property type="nucleotide sequence ID" value="NZ_BAABHS010000020.1"/>
</dbReference>
<dbReference type="InterPro" id="IPR036291">
    <property type="entry name" value="NAD(P)-bd_dom_sf"/>
</dbReference>
<dbReference type="InterPro" id="IPR002347">
    <property type="entry name" value="SDR_fam"/>
</dbReference>
<comment type="similarity">
    <text evidence="1">Belongs to the short-chain dehydrogenases/reductases (SDR) family.</text>
</comment>
<dbReference type="InterPro" id="IPR020904">
    <property type="entry name" value="Sc_DH/Rdtase_CS"/>
</dbReference>
<feature type="domain" description="Ketoreductase" evidence="2">
    <location>
        <begin position="13"/>
        <end position="198"/>
    </location>
</feature>
<dbReference type="PANTHER" id="PTHR42760">
    <property type="entry name" value="SHORT-CHAIN DEHYDROGENASES/REDUCTASES FAMILY MEMBER"/>
    <property type="match status" value="1"/>
</dbReference>
<dbReference type="PRINTS" id="PR00081">
    <property type="entry name" value="GDHRDH"/>
</dbReference>
<evidence type="ECO:0000313" key="4">
    <source>
        <dbReference type="Proteomes" id="UP001500466"/>
    </source>
</evidence>
<gene>
    <name evidence="3" type="ORF">GCM10023205_53640</name>
</gene>
<protein>
    <submittedName>
        <fullName evidence="3">SDR family NAD(P)-dependent oxidoreductase</fullName>
    </submittedName>
</protein>
<proteinExistence type="inferred from homology"/>
<dbReference type="Proteomes" id="UP001500466">
    <property type="component" value="Unassembled WGS sequence"/>
</dbReference>
<keyword evidence="4" id="KW-1185">Reference proteome</keyword>
<name>A0ABP9HUM4_9ACTN</name>